<feature type="coiled-coil region" evidence="7">
    <location>
        <begin position="93"/>
        <end position="120"/>
    </location>
</feature>
<dbReference type="AlphaFoldDB" id="A0A1G2QHK3"/>
<keyword evidence="2 6" id="KW-0479">Metal-binding</keyword>
<gene>
    <name evidence="10" type="ORF">A2589_01765</name>
</gene>
<accession>A0A1G2QHK3</accession>
<dbReference type="STRING" id="1802439.A2589_01765"/>
<dbReference type="InterPro" id="IPR001567">
    <property type="entry name" value="Pept_M3A_M3B_dom"/>
</dbReference>
<evidence type="ECO:0000256" key="7">
    <source>
        <dbReference type="SAM" id="Coils"/>
    </source>
</evidence>
<evidence type="ECO:0000256" key="4">
    <source>
        <dbReference type="ARBA" id="ARBA00022833"/>
    </source>
</evidence>
<dbReference type="GO" id="GO:0046872">
    <property type="term" value="F:metal ion binding"/>
    <property type="evidence" value="ECO:0007669"/>
    <property type="project" value="UniProtKB-UniRule"/>
</dbReference>
<dbReference type="InterPro" id="IPR042088">
    <property type="entry name" value="OligoPept_F_C"/>
</dbReference>
<evidence type="ECO:0000256" key="6">
    <source>
        <dbReference type="RuleBase" id="RU003435"/>
    </source>
</evidence>
<sequence>MSKSKTKSPTKTVSPSSKHIWDLSPLYQSDTDPKIEADLAHYHQLSYQFIDKWKDRTDYLKSPHILKEALHDYEAWLEAGGSLGDIGYYFSLRSAQEENNPQLKARLNQLTDLATKIENDAQFFTMRLAKVPAAAQKKFLHNKILAHYHHFLKRLFDEAKYLLSEPEEKIMNLKSNPAHSQWVQMTSSLLAKETRPVYDKDGKLKNLPLSEISSLISHTSQKIRDKAAAAMNDILSSFTGVAEAEMNAILLNKKINDELRCLSRPDTSRHLSDDVETEVVDALLVAVEGFFTTSQRYYKLKAKLLGKKRLAYHERNVPYGQTRANYSYEQAVEIVGRTFQNLDQDFYRHFQNFVDRRQIDVWPKPGRSAGAFCASGTPKAPVYILLNHTNLLSDVLTLAHEAGHGINDEFMKTSQGSLYFGTPLVTAEVASTFTEDFVLTELMKSADDETRLALQLAKLNDEISTVMRQVAAYRFEQELHLAFRTEGYLSYERIGTIFTKHMKAYMGPVVEQSVGSGNWWIYWGHFRSFFYVYSYASGIIISKAMQAKVKSDPAFMSYVKDFLRAGSSATPSEIFDRLGINIREPAFWQTGLKEISDLLVDTEKLAKKLEKV</sequence>
<comment type="similarity">
    <text evidence="6">Belongs to the peptidase M3 family.</text>
</comment>
<proteinExistence type="inferred from homology"/>
<protein>
    <recommendedName>
        <fullName evidence="12">Oligoendopeptidase F</fullName>
    </recommendedName>
</protein>
<keyword evidence="3 6" id="KW-0378">Hydrolase</keyword>
<dbReference type="GO" id="GO:0004222">
    <property type="term" value="F:metalloendopeptidase activity"/>
    <property type="evidence" value="ECO:0007669"/>
    <property type="project" value="InterPro"/>
</dbReference>
<dbReference type="InterPro" id="IPR013647">
    <property type="entry name" value="OligopepF_N_dom"/>
</dbReference>
<keyword evidence="7" id="KW-0175">Coiled coil</keyword>
<keyword evidence="4 6" id="KW-0862">Zinc</keyword>
<comment type="cofactor">
    <cofactor evidence="6">
        <name>Zn(2+)</name>
        <dbReference type="ChEBI" id="CHEBI:29105"/>
    </cofactor>
    <text evidence="6">Binds 1 zinc ion.</text>
</comment>
<evidence type="ECO:0000256" key="3">
    <source>
        <dbReference type="ARBA" id="ARBA00022801"/>
    </source>
</evidence>
<evidence type="ECO:0000259" key="8">
    <source>
        <dbReference type="Pfam" id="PF01432"/>
    </source>
</evidence>
<evidence type="ECO:0000313" key="11">
    <source>
        <dbReference type="Proteomes" id="UP000177838"/>
    </source>
</evidence>
<feature type="domain" description="Peptidase M3A/M3B catalytic" evidence="8">
    <location>
        <begin position="277"/>
        <end position="592"/>
    </location>
</feature>
<evidence type="ECO:0000256" key="5">
    <source>
        <dbReference type="ARBA" id="ARBA00023049"/>
    </source>
</evidence>
<organism evidence="10 11">
    <name type="scientific">Candidatus Vogelbacteria bacterium RIFOXYD1_FULL_46_19</name>
    <dbReference type="NCBI Taxonomy" id="1802439"/>
    <lineage>
        <taxon>Bacteria</taxon>
        <taxon>Candidatus Vogeliibacteriota</taxon>
    </lineage>
</organism>
<evidence type="ECO:0000259" key="9">
    <source>
        <dbReference type="Pfam" id="PF08439"/>
    </source>
</evidence>
<dbReference type="EMBL" id="MHTK01000006">
    <property type="protein sequence ID" value="OHA59569.1"/>
    <property type="molecule type" value="Genomic_DNA"/>
</dbReference>
<evidence type="ECO:0000256" key="2">
    <source>
        <dbReference type="ARBA" id="ARBA00022723"/>
    </source>
</evidence>
<dbReference type="Pfam" id="PF08439">
    <property type="entry name" value="Peptidase_M3_N"/>
    <property type="match status" value="1"/>
</dbReference>
<evidence type="ECO:0000313" key="10">
    <source>
        <dbReference type="EMBL" id="OHA59569.1"/>
    </source>
</evidence>
<dbReference type="Gene3D" id="1.10.1370.20">
    <property type="entry name" value="Oligoendopeptidase f, C-terminal domain"/>
    <property type="match status" value="1"/>
</dbReference>
<evidence type="ECO:0000256" key="1">
    <source>
        <dbReference type="ARBA" id="ARBA00022670"/>
    </source>
</evidence>
<keyword evidence="5 6" id="KW-0482">Metalloprotease</keyword>
<feature type="domain" description="Oligopeptidase F N-terminal" evidence="9">
    <location>
        <begin position="128"/>
        <end position="188"/>
    </location>
</feature>
<keyword evidence="1 6" id="KW-0645">Protease</keyword>
<dbReference type="SUPFAM" id="SSF55486">
    <property type="entry name" value="Metalloproteases ('zincins'), catalytic domain"/>
    <property type="match status" value="1"/>
</dbReference>
<dbReference type="Proteomes" id="UP000177838">
    <property type="component" value="Unassembled WGS sequence"/>
</dbReference>
<name>A0A1G2QHK3_9BACT</name>
<dbReference type="CDD" id="cd09610">
    <property type="entry name" value="M3B_PepF"/>
    <property type="match status" value="1"/>
</dbReference>
<dbReference type="Gene3D" id="1.20.140.70">
    <property type="entry name" value="Oligopeptidase f, N-terminal domain"/>
    <property type="match status" value="1"/>
</dbReference>
<evidence type="ECO:0008006" key="12">
    <source>
        <dbReference type="Google" id="ProtNLM"/>
    </source>
</evidence>
<reference evidence="10 11" key="1">
    <citation type="journal article" date="2016" name="Nat. Commun.">
        <title>Thousands of microbial genomes shed light on interconnected biogeochemical processes in an aquifer system.</title>
        <authorList>
            <person name="Anantharaman K."/>
            <person name="Brown C.T."/>
            <person name="Hug L.A."/>
            <person name="Sharon I."/>
            <person name="Castelle C.J."/>
            <person name="Probst A.J."/>
            <person name="Thomas B.C."/>
            <person name="Singh A."/>
            <person name="Wilkins M.J."/>
            <person name="Karaoz U."/>
            <person name="Brodie E.L."/>
            <person name="Williams K.H."/>
            <person name="Hubbard S.S."/>
            <person name="Banfield J.F."/>
        </authorList>
    </citation>
    <scope>NUCLEOTIDE SEQUENCE [LARGE SCALE GENOMIC DNA]</scope>
</reference>
<dbReference type="GO" id="GO:0006508">
    <property type="term" value="P:proteolysis"/>
    <property type="evidence" value="ECO:0007669"/>
    <property type="project" value="UniProtKB-KW"/>
</dbReference>
<comment type="caution">
    <text evidence="10">The sequence shown here is derived from an EMBL/GenBank/DDBJ whole genome shotgun (WGS) entry which is preliminary data.</text>
</comment>
<dbReference type="Pfam" id="PF01432">
    <property type="entry name" value="Peptidase_M3"/>
    <property type="match status" value="1"/>
</dbReference>